<dbReference type="SUPFAM" id="SSF47384">
    <property type="entry name" value="Homodimeric domain of signal transducing histidine kinase"/>
    <property type="match status" value="1"/>
</dbReference>
<dbReference type="CDD" id="cd00082">
    <property type="entry name" value="HisKA"/>
    <property type="match status" value="1"/>
</dbReference>
<proteinExistence type="inferred from homology"/>
<evidence type="ECO:0000259" key="11">
    <source>
        <dbReference type="PROSITE" id="PS50113"/>
    </source>
</evidence>
<dbReference type="FunFam" id="1.10.287.130:FF:000001">
    <property type="entry name" value="Two-component sensor histidine kinase"/>
    <property type="match status" value="1"/>
</dbReference>
<feature type="domain" description="PAC" evidence="11">
    <location>
        <begin position="72"/>
        <end position="125"/>
    </location>
</feature>
<keyword evidence="6 12" id="KW-0418">Kinase</keyword>
<dbReference type="STRING" id="765420.OSCT_1230"/>
<evidence type="ECO:0000259" key="9">
    <source>
        <dbReference type="PROSITE" id="PS50109"/>
    </source>
</evidence>
<dbReference type="InterPro" id="IPR000014">
    <property type="entry name" value="PAS"/>
</dbReference>
<dbReference type="Gene3D" id="3.30.450.20">
    <property type="entry name" value="PAS domain"/>
    <property type="match status" value="1"/>
</dbReference>
<dbReference type="eggNOG" id="COG2205">
    <property type="taxonomic scope" value="Bacteria"/>
</dbReference>
<dbReference type="SUPFAM" id="SSF55874">
    <property type="entry name" value="ATPase domain of HSP90 chaperone/DNA topoisomerase II/histidine kinase"/>
    <property type="match status" value="1"/>
</dbReference>
<dbReference type="PROSITE" id="PS50109">
    <property type="entry name" value="HIS_KIN"/>
    <property type="match status" value="1"/>
</dbReference>
<dbReference type="InterPro" id="IPR036890">
    <property type="entry name" value="HATPase_C_sf"/>
</dbReference>
<dbReference type="Gene3D" id="3.30.565.10">
    <property type="entry name" value="Histidine kinase-like ATPase, C-terminal domain"/>
    <property type="match status" value="1"/>
</dbReference>
<keyword evidence="7" id="KW-0902">Two-component regulatory system</keyword>
<dbReference type="InterPro" id="IPR003018">
    <property type="entry name" value="GAF"/>
</dbReference>
<evidence type="ECO:0000313" key="13">
    <source>
        <dbReference type="Proteomes" id="UP000054010"/>
    </source>
</evidence>
<evidence type="ECO:0000256" key="3">
    <source>
        <dbReference type="ARBA" id="ARBA00012438"/>
    </source>
</evidence>
<evidence type="ECO:0000256" key="6">
    <source>
        <dbReference type="ARBA" id="ARBA00022777"/>
    </source>
</evidence>
<dbReference type="InterPro" id="IPR029016">
    <property type="entry name" value="GAF-like_dom_sf"/>
</dbReference>
<dbReference type="InterPro" id="IPR035965">
    <property type="entry name" value="PAS-like_dom_sf"/>
</dbReference>
<dbReference type="EMBL" id="ADVR01000035">
    <property type="protein sequence ID" value="EFO80900.1"/>
    <property type="molecule type" value="Genomic_DNA"/>
</dbReference>
<keyword evidence="5" id="KW-0808">Transferase</keyword>
<dbReference type="SMART" id="SM00065">
    <property type="entry name" value="GAF"/>
    <property type="match status" value="1"/>
</dbReference>
<gene>
    <name evidence="12" type="ORF">OSCT_1230</name>
</gene>
<dbReference type="Gene3D" id="3.30.450.40">
    <property type="match status" value="1"/>
</dbReference>
<dbReference type="NCBIfam" id="TIGR00229">
    <property type="entry name" value="sensory_box"/>
    <property type="match status" value="1"/>
</dbReference>
<comment type="similarity">
    <text evidence="2">In the N-terminal section; belongs to the phytochrome family.</text>
</comment>
<dbReference type="HOGENOM" id="CLU_000445_114_58_0"/>
<dbReference type="CDD" id="cd16922">
    <property type="entry name" value="HATPase_EvgS-ArcB-TorS-like"/>
    <property type="match status" value="1"/>
</dbReference>
<dbReference type="GO" id="GO:0005886">
    <property type="term" value="C:plasma membrane"/>
    <property type="evidence" value="ECO:0007669"/>
    <property type="project" value="TreeGrafter"/>
</dbReference>
<protein>
    <recommendedName>
        <fullName evidence="8">Circadian input-output histidine kinase CikA</fullName>
        <ecNumber evidence="3">2.7.13.3</ecNumber>
    </recommendedName>
</protein>
<dbReference type="InterPro" id="IPR013656">
    <property type="entry name" value="PAS_4"/>
</dbReference>
<name>E1ID29_9CHLR</name>
<evidence type="ECO:0000313" key="12">
    <source>
        <dbReference type="EMBL" id="EFO80900.1"/>
    </source>
</evidence>
<dbReference type="Pfam" id="PF00512">
    <property type="entry name" value="HisKA"/>
    <property type="match status" value="1"/>
</dbReference>
<evidence type="ECO:0000256" key="2">
    <source>
        <dbReference type="ARBA" id="ARBA00006402"/>
    </source>
</evidence>
<reference evidence="12 13" key="1">
    <citation type="journal article" date="2011" name="J. Bacteriol.">
        <title>Draft genome sequence of the anoxygenic filamentous phototrophic bacterium Oscillochloris trichoides subsp. DG-6.</title>
        <authorList>
            <person name="Kuznetsov B.B."/>
            <person name="Ivanovsky R.N."/>
            <person name="Keppen O.I."/>
            <person name="Sukhacheva M.V."/>
            <person name="Bumazhkin B.K."/>
            <person name="Patutina E.O."/>
            <person name="Beletsky A.V."/>
            <person name="Mardanov A.V."/>
            <person name="Baslerov R.V."/>
            <person name="Panteleeva A.N."/>
            <person name="Kolganova T.V."/>
            <person name="Ravin N.V."/>
            <person name="Skryabin K.G."/>
        </authorList>
    </citation>
    <scope>NUCLEOTIDE SEQUENCE [LARGE SCALE GENOMIC DNA]</scope>
    <source>
        <strain evidence="12 13">DG-6</strain>
    </source>
</reference>
<dbReference type="SUPFAM" id="SSF55781">
    <property type="entry name" value="GAF domain-like"/>
    <property type="match status" value="1"/>
</dbReference>
<evidence type="ECO:0000256" key="7">
    <source>
        <dbReference type="ARBA" id="ARBA00023012"/>
    </source>
</evidence>
<dbReference type="PANTHER" id="PTHR43047">
    <property type="entry name" value="TWO-COMPONENT HISTIDINE PROTEIN KINASE"/>
    <property type="match status" value="1"/>
</dbReference>
<dbReference type="InterPro" id="IPR036097">
    <property type="entry name" value="HisK_dim/P_sf"/>
</dbReference>
<dbReference type="SMART" id="SM00388">
    <property type="entry name" value="HisKA"/>
    <property type="match status" value="1"/>
</dbReference>
<evidence type="ECO:0000256" key="8">
    <source>
        <dbReference type="ARBA" id="ARBA00074306"/>
    </source>
</evidence>
<dbReference type="Proteomes" id="UP000054010">
    <property type="component" value="Unassembled WGS sequence"/>
</dbReference>
<dbReference type="InterPro" id="IPR000700">
    <property type="entry name" value="PAS-assoc_C"/>
</dbReference>
<dbReference type="PROSITE" id="PS50112">
    <property type="entry name" value="PAS"/>
    <property type="match status" value="1"/>
</dbReference>
<keyword evidence="4" id="KW-0597">Phosphoprotein</keyword>
<dbReference type="Pfam" id="PF08448">
    <property type="entry name" value="PAS_4"/>
    <property type="match status" value="1"/>
</dbReference>
<dbReference type="Gene3D" id="1.10.287.130">
    <property type="match status" value="1"/>
</dbReference>
<dbReference type="FunFam" id="3.30.565.10:FF:000010">
    <property type="entry name" value="Sensor histidine kinase RcsC"/>
    <property type="match status" value="1"/>
</dbReference>
<dbReference type="GO" id="GO:0000155">
    <property type="term" value="F:phosphorelay sensor kinase activity"/>
    <property type="evidence" value="ECO:0007669"/>
    <property type="project" value="InterPro"/>
</dbReference>
<comment type="caution">
    <text evidence="12">The sequence shown here is derived from an EMBL/GenBank/DDBJ whole genome shotgun (WGS) entry which is preliminary data.</text>
</comment>
<feature type="domain" description="Histidine kinase" evidence="9">
    <location>
        <begin position="311"/>
        <end position="534"/>
    </location>
</feature>
<feature type="domain" description="PAS" evidence="10">
    <location>
        <begin position="13"/>
        <end position="51"/>
    </location>
</feature>
<dbReference type="PANTHER" id="PTHR43047:SF63">
    <property type="entry name" value="HISTIDINE KINASE"/>
    <property type="match status" value="1"/>
</dbReference>
<dbReference type="PRINTS" id="PR00344">
    <property type="entry name" value="BCTRLSENSOR"/>
</dbReference>
<dbReference type="OrthoDB" id="139058at2"/>
<evidence type="ECO:0000256" key="5">
    <source>
        <dbReference type="ARBA" id="ARBA00022679"/>
    </source>
</evidence>
<dbReference type="CDD" id="cd00130">
    <property type="entry name" value="PAS"/>
    <property type="match status" value="1"/>
</dbReference>
<dbReference type="Pfam" id="PF13185">
    <property type="entry name" value="GAF_2"/>
    <property type="match status" value="1"/>
</dbReference>
<sequence>MHLLSVVPIARSHVIEKMSDGVVVLNHWQQVVDLNPAAEHIFGWQTQNMIGHPFSEMYPLWATISLPQIHAPEMCLEFRQGEGSKQRTFDVRVSAFADQHGELMGYLVVLRDISLYTQAQEELQARKALFEHLVSLARAGTAQPTLLATLRNMLRAARDICGAEYSSMILLREDGSPMLSFFSSGDTEYEHDGRLIQHVLEHGLAGWVAREQQAACVADTWEDPRWWRDVQTDMFRSALVIPIPDGERILGVITLGHREVGHFRSTHTELMQAAGDQIRLALRNAQMLENQRDLVDRAEAANRAKSSFIANVSHELRTPLNAILGYSQILSMDIKQLKRPDLEESIDQITTAGQHLLDLINDVIDLSRIEGGQMSLSYSYVDLASFMQHLINANQNLAALNHNSLVLVCPNDIGLVMIDAPKVRRILLNLISNACKFTDHGQITCIVELHRSSEADTMLVIAVRDTGIGIHPDQIEDLFNQFIQADSSSTRRYGGLGMGLTLSRHLCQLMGGQISVESRPGYGSTFRVHVPVTQDAALSRAKHRVL</sequence>
<dbReference type="AlphaFoldDB" id="E1ID29"/>
<dbReference type="InterPro" id="IPR005467">
    <property type="entry name" value="His_kinase_dom"/>
</dbReference>
<evidence type="ECO:0000256" key="1">
    <source>
        <dbReference type="ARBA" id="ARBA00000085"/>
    </source>
</evidence>
<dbReference type="PROSITE" id="PS50113">
    <property type="entry name" value="PAC"/>
    <property type="match status" value="1"/>
</dbReference>
<evidence type="ECO:0000256" key="4">
    <source>
        <dbReference type="ARBA" id="ARBA00022553"/>
    </source>
</evidence>
<evidence type="ECO:0000259" key="10">
    <source>
        <dbReference type="PROSITE" id="PS50112"/>
    </source>
</evidence>
<comment type="catalytic activity">
    <reaction evidence="1">
        <text>ATP + protein L-histidine = ADP + protein N-phospho-L-histidine.</text>
        <dbReference type="EC" id="2.7.13.3"/>
    </reaction>
</comment>
<dbReference type="InterPro" id="IPR003661">
    <property type="entry name" value="HisK_dim/P_dom"/>
</dbReference>
<accession>E1ID29</accession>
<dbReference type="Pfam" id="PF02518">
    <property type="entry name" value="HATPase_c"/>
    <property type="match status" value="1"/>
</dbReference>
<dbReference type="SUPFAM" id="SSF55785">
    <property type="entry name" value="PYP-like sensor domain (PAS domain)"/>
    <property type="match status" value="1"/>
</dbReference>
<dbReference type="EC" id="2.7.13.3" evidence="3"/>
<organism evidence="12 13">
    <name type="scientific">Oscillochloris trichoides DG-6</name>
    <dbReference type="NCBI Taxonomy" id="765420"/>
    <lineage>
        <taxon>Bacteria</taxon>
        <taxon>Bacillati</taxon>
        <taxon>Chloroflexota</taxon>
        <taxon>Chloroflexia</taxon>
        <taxon>Chloroflexales</taxon>
        <taxon>Chloroflexineae</taxon>
        <taxon>Oscillochloridaceae</taxon>
        <taxon>Oscillochloris</taxon>
    </lineage>
</organism>
<dbReference type="InterPro" id="IPR003594">
    <property type="entry name" value="HATPase_dom"/>
</dbReference>
<dbReference type="SMART" id="SM00387">
    <property type="entry name" value="HATPase_c"/>
    <property type="match status" value="1"/>
</dbReference>
<dbReference type="InterPro" id="IPR004358">
    <property type="entry name" value="Sig_transdc_His_kin-like_C"/>
</dbReference>
<dbReference type="GO" id="GO:0009927">
    <property type="term" value="F:histidine phosphotransfer kinase activity"/>
    <property type="evidence" value="ECO:0007669"/>
    <property type="project" value="TreeGrafter"/>
</dbReference>
<keyword evidence="13" id="KW-1185">Reference proteome</keyword>